<sequence length="3087" mass="346353">MNQIILISVIITCAIECVLSQHFRRHTQPSVTEKDIVHINAGIAVPFGRSVYVDPELDLNIRVRPGDRCTVRVIQNDPLSQRPGKLTPTNFPCQFGHQEVLYSHYGARSPAQDKVKLMIRYDSQDDTLIVPVVVNVQVLFEQLEVVTKNVPLNVDKLGGVSNPIDNKVLQFTYDRDNQLCKVMILNMASGLPAYGELVNDSSSGLMQDCDGLLNSDIRYKHTSPNETPNRDFIPMVVELNDLDGKLIKQEYFQVMVRIREGEDNTQPQLSFSALLLMDVNQFVMTAITPNILIAEDLETPSEKLIFNITNPLGYGEGSIVSTDDQNVPITSFYQKDLNDLKIAYKPPASDSDERRFYLVEMEVVDSDGLTSDPFSLTIVVNPMNTLAPLATRNAGLVLFEGQSRRLSSSKNLEISDEDNIDDVVVSVAGGLKHGRLLLMGNPVKHFSPGDLDNGAVVYEHDGSDTYSDNIIFRLNDGQHQVEFLFPVTVYPEDDDAPILNVNTGLTITRGEEVEITPFVLSATDIDSDDASIKFDLIEPLSEYGTMLMRKAEIPEDPENWIYDDGLYERLVTSWTQQDLIEGNIFYRHSGDRVPFPLTDRIRFRLSDDNIPPNESPQQEFLIRIMPLDNIPPEVYPNTPLQMTVEEFQLTDITKQYLRFSDDDTRDRDLIIKITKKPYDTDENNPMDPGKIVLSENPDIEIEEFNQAQINHHKIAYRPPPIELGMVPRLIQFRFDVRDRAGNILPDQEFAILLQPVDNKPPIVHNKGIEIVENGFATLTPDVLDVVDEDTDPSLLTFSIIKKPKHGILQIGTLQMADGDSFTKLDINNGIVSYSNSGSEADEDNFSLEVTDGVHVVPATVHVSIKNIDDEAPKLEIAPGTLGVNIEVEEGGKSAVTNDLIKASDLDTDDQIITFIIDPLPEFGSIEVNGVIVDRFKQKELQNGLVFYVHNKDEIGHKALEDSFNLSISDMSNEWIIGGNAIDHVYVAVLITPLNNFAPIVEIGDSFSVVEGNKSLITRHYLNVTDLDTTEEDIICTVIEQPSHGYIENFSPAPGSERPRKGVPVTAFSVSDIIDDYISYVQSIHKGLEPIEDKFSFSCSDGVNSSPVGVFPIQIEPSNDEVPEIYMREFIVMEGTDLIIDLPILNALDLDIPKDKLVFIITKEPKHGVIASHMPTGTVSVKNFTLDRISRGSTIVYQHDDSETTKDNFELTVTDGVHNSSKTLLVMVIPVDDETPRLVINDGLDIGIGDSKLITNRELKAEDLDSDDSSITYVIRQVPKYGYISYLDFSGQSLYNLTHGMNFTQSDIDNELIQYTHSGQEGVRDIIKFDVTDGYNPFVDRYFWITVEGIDSVYPDVINRGVELPEGGRVILDTNILSTTDLNSNDEDLLFSITRAPTRGHLESTDFPGVPITSFTQLDLAGSKIYYVHTSDDEIKMDNFEFEVSDGYNSVYRTFRISISEVDNKKPVVHTTLLLVKEGGERLITPFELKAEDSDTSKDKLVFKITQAPINGKIVRDKLTVVNSFTMADISENMITYQHDGSETLEDEFSFIVTDGKHMEFFLYPDIYKPVRNPVSMKITVVAVDNVVPSLVMNRGATSLSSFEDGNIGFRLNKKILRAEDRDSSESALTYVITSAPKHGIIVHQDFRNRSISNFTQDDINKMKISYVLDPDANSTSDVFHFKIVDGGKNELPNQSFRLNWAWINFEKEKYVINETEETLQITLLRRGYLGETSFVGLNVKNGTAKEGLDFGGFYAHQVQFNPGQSEAIWKLRIIDDDLYEKSETFDIELEEPVSAALEFPLLAQVSIVDKEDESTVFIPEATYEIEENIGKLEIPIKRKGDISKEMMVICTTEPGTAQGTSPRSIVSFTDYISRPEDHKNIIHFQRGEDLQFCRLTIIDDSLYEDEETFTVKLTTPLGGRLGKYNETTIKILPDLKDVPSIYFGESEQFVDESDGYVEVLVWRTGTDLSRPSTVTVQSRPSEPMTAEAGLDYIGVGRNIDFAPGVTMQTFRVTILDDLGQPLLEGPESFELLLRMPMNGVLGTPDKMVVVINDSTSDLPKFQFKDSAYIVFENDSRLNTVVTRNGDLKHSAAVRCYTRQMSAKAYDDFEERPDTDLSLVVFQPDEMEKLCPVTLVDDTVFEGDEEFRLVLGSPISDSAGGAILGHRNATIITIKDIHDKPVIRLEKNRYTIKEPQKSKESSILQIPVLRTGDLSKLSLIRAHTKDGSAKSGVDYVPYSKELEFKPNVSRLIVEIEILSDGEKEHREAFTLHLRPDRKMVAEVKEPKAIIYIQEMDIVADVTFPARPMIVSLREYDDASKASKEPISGYPVVCITPCNPKYPDFSKTGNICVKEGINQTLTKYRWRVSAPSGQDGVTSDMRDVESVTFFSDTHHVTLDSIYFNSGSRIQCAARAVSKDGDEGLELSSIPVVVSKQQGLCAPRLEGSVGAEPFTAKMRYTGAADPEYPNLIKLTITIPHWDGMLPVISTRKLTNFELTLSPDGLRVGTHKCSNLLDYYELQTKHGFLTNATKNLNVVGEAEPYQHSAELRSEPTLRFYRNLDLEACMWEFTSFYDMSELVNECGGTITTDGQVMNLVQSYVSVRVPLYVSYIFHSPVATGGWQHNDLSSQLRLTFVYDTAILWQNGIGAPEESLLQGYLYPTRMTIGQDGKLLVNFRTEPRFRGQFVLNHPDSGYISMVMAPEHPDLSFTLELLRTEPTFAQPEQEWQFVSDYAVRDYSGLYHVKLVPCTVTEDVEYSNPPQCNPRDPVSFDLHVRFQQVSDPVPAEYSLNTHLHLMRKRDLWLSNGSMGFGEDSDASFVPGDTVYGRVMMDPTQNLGESFFVNVEKCFLCTGVDGYVPKYDPERSEYGCVADSENLLHSFKIIDKGAPRSVTKEFRSVPFNAVLASEDPDREVQSLRKQPNADGFRFDSTPLFQVSYGRQWFVHCIYTVRSKEKAARGIGKRSITTQVLPRIQRSVQDTVQVGIDGKGTNMNRLVLDYSDRKKESKKFPELQQKSSKVTGDFYAIIVTLGVVGSILIIAVTILFLSKKEQRTETHPPSHAPTIISASTGQSRVLSRKHFSMAEDHTEV</sequence>
<keyword evidence="11" id="KW-0472">Membrane</keyword>
<dbReference type="SUPFAM" id="SSF141072">
    <property type="entry name" value="CalX-like"/>
    <property type="match status" value="5"/>
</dbReference>
<dbReference type="PROSITE" id="PS51854">
    <property type="entry name" value="CSPG"/>
    <property type="match status" value="12"/>
</dbReference>
<evidence type="ECO:0000256" key="5">
    <source>
        <dbReference type="ARBA" id="ARBA00022837"/>
    </source>
</evidence>
<protein>
    <submittedName>
        <fullName evidence="14">FRAS1-related extracellular matrix protein 2</fullName>
    </submittedName>
</protein>
<dbReference type="OrthoDB" id="430044at2759"/>
<feature type="repeat" description="CSPG" evidence="9">
    <location>
        <begin position="387"/>
        <end position="475"/>
    </location>
</feature>
<feature type="repeat" description="CSPG" evidence="9">
    <location>
        <begin position="496"/>
        <end position="606"/>
    </location>
</feature>
<evidence type="ECO:0000256" key="10">
    <source>
        <dbReference type="SAM" id="MobiDB-lite"/>
    </source>
</evidence>
<reference evidence="14" key="1">
    <citation type="submission" date="2020-08" db="EMBL/GenBank/DDBJ databases">
        <title>Multicomponent nature underlies the extraordinary mechanical properties of spider dragline silk.</title>
        <authorList>
            <person name="Kono N."/>
            <person name="Nakamura H."/>
            <person name="Mori M."/>
            <person name="Yoshida Y."/>
            <person name="Ohtoshi R."/>
            <person name="Malay A.D."/>
            <person name="Moran D.A.P."/>
            <person name="Tomita M."/>
            <person name="Numata K."/>
            <person name="Arakawa K."/>
        </authorList>
    </citation>
    <scope>NUCLEOTIDE SEQUENCE</scope>
</reference>
<evidence type="ECO:0000256" key="11">
    <source>
        <dbReference type="SAM" id="Phobius"/>
    </source>
</evidence>
<keyword evidence="3 12" id="KW-0732">Signal</keyword>
<feature type="domain" description="Cadherin" evidence="13">
    <location>
        <begin position="1144"/>
        <end position="1237"/>
    </location>
</feature>
<dbReference type="InterPro" id="IPR045658">
    <property type="entry name" value="FRAS1-rel_N"/>
</dbReference>
<feature type="repeat" description="CSPG" evidence="9">
    <location>
        <begin position="266"/>
        <end position="361"/>
    </location>
</feature>
<feature type="repeat" description="CSPG" evidence="9">
    <location>
        <begin position="631"/>
        <end position="737"/>
    </location>
</feature>
<feature type="signal peptide" evidence="12">
    <location>
        <begin position="1"/>
        <end position="20"/>
    </location>
</feature>
<feature type="repeat" description="CSPG" evidence="9">
    <location>
        <begin position="1464"/>
        <end position="1553"/>
    </location>
</feature>
<evidence type="ECO:0000259" key="13">
    <source>
        <dbReference type="PROSITE" id="PS50268"/>
    </source>
</evidence>
<feature type="chain" id="PRO_5036497877" evidence="12">
    <location>
        <begin position="21"/>
        <end position="3087"/>
    </location>
</feature>
<proteinExistence type="inferred from homology"/>
<dbReference type="GO" id="GO:0005509">
    <property type="term" value="F:calcium ion binding"/>
    <property type="evidence" value="ECO:0007669"/>
    <property type="project" value="UniProtKB-UniRule"/>
</dbReference>
<evidence type="ECO:0000313" key="15">
    <source>
        <dbReference type="Proteomes" id="UP000887013"/>
    </source>
</evidence>
<feature type="repeat" description="CSPG" evidence="9">
    <location>
        <begin position="1120"/>
        <end position="1213"/>
    </location>
</feature>
<evidence type="ECO:0000256" key="6">
    <source>
        <dbReference type="ARBA" id="ARBA00022889"/>
    </source>
</evidence>
<name>A0A8X6N038_NEPPI</name>
<keyword evidence="7" id="KW-0325">Glycoprotein</keyword>
<dbReference type="InterPro" id="IPR039005">
    <property type="entry name" value="CSPG_rpt"/>
</dbReference>
<dbReference type="Gene3D" id="2.60.40.2030">
    <property type="match status" value="5"/>
</dbReference>
<feature type="transmembrane region" description="Helical" evidence="11">
    <location>
        <begin position="3021"/>
        <end position="3044"/>
    </location>
</feature>
<dbReference type="InterPro" id="IPR003644">
    <property type="entry name" value="Calx_beta"/>
</dbReference>
<dbReference type="EMBL" id="BMAW01004055">
    <property type="protein sequence ID" value="GFS86684.1"/>
    <property type="molecule type" value="Genomic_DNA"/>
</dbReference>
<keyword evidence="11" id="KW-1133">Transmembrane helix</keyword>
<keyword evidence="11" id="KW-0812">Transmembrane</keyword>
<keyword evidence="2" id="KW-0479">Metal-binding</keyword>
<evidence type="ECO:0000256" key="12">
    <source>
        <dbReference type="SAM" id="SignalP"/>
    </source>
</evidence>
<feature type="repeat" description="CSPG" evidence="9">
    <location>
        <begin position="1234"/>
        <end position="1331"/>
    </location>
</feature>
<keyword evidence="6" id="KW-0130">Cell adhesion</keyword>
<dbReference type="Pfam" id="PF03160">
    <property type="entry name" value="Calx-beta"/>
    <property type="match status" value="4"/>
</dbReference>
<evidence type="ECO:0000256" key="9">
    <source>
        <dbReference type="PROSITE-ProRule" id="PRU01201"/>
    </source>
</evidence>
<feature type="domain" description="Cadherin" evidence="13">
    <location>
        <begin position="791"/>
        <end position="922"/>
    </location>
</feature>
<gene>
    <name evidence="14" type="primary">FREM2</name>
    <name evidence="14" type="ORF">NPIL_474981</name>
</gene>
<dbReference type="GO" id="GO:0007154">
    <property type="term" value="P:cell communication"/>
    <property type="evidence" value="ECO:0007669"/>
    <property type="project" value="InterPro"/>
</dbReference>
<comment type="similarity">
    <text evidence="1">Belongs to the FRAS1 family.</text>
</comment>
<evidence type="ECO:0000256" key="1">
    <source>
        <dbReference type="ARBA" id="ARBA00005529"/>
    </source>
</evidence>
<keyword evidence="15" id="KW-1185">Reference proteome</keyword>
<dbReference type="Pfam" id="PF19309">
    <property type="entry name" value="Frem_N"/>
    <property type="match status" value="1"/>
</dbReference>
<dbReference type="PROSITE" id="PS50268">
    <property type="entry name" value="CADHERIN_2"/>
    <property type="match status" value="2"/>
</dbReference>
<evidence type="ECO:0000256" key="4">
    <source>
        <dbReference type="ARBA" id="ARBA00022737"/>
    </source>
</evidence>
<accession>A0A8X6N038</accession>
<evidence type="ECO:0000256" key="8">
    <source>
        <dbReference type="PROSITE-ProRule" id="PRU00043"/>
    </source>
</evidence>
<dbReference type="GO" id="GO:0007156">
    <property type="term" value="P:homophilic cell adhesion via plasma membrane adhesion molecules"/>
    <property type="evidence" value="ECO:0007669"/>
    <property type="project" value="InterPro"/>
</dbReference>
<dbReference type="GO" id="GO:0016020">
    <property type="term" value="C:membrane"/>
    <property type="evidence" value="ECO:0007669"/>
    <property type="project" value="InterPro"/>
</dbReference>
<feature type="region of interest" description="Disordered" evidence="10">
    <location>
        <begin position="3051"/>
        <end position="3070"/>
    </location>
</feature>
<keyword evidence="5 8" id="KW-0106">Calcium</keyword>
<dbReference type="Pfam" id="PF16184">
    <property type="entry name" value="Cadherin_3"/>
    <property type="match status" value="12"/>
</dbReference>
<feature type="repeat" description="CSPG" evidence="9">
    <location>
        <begin position="997"/>
        <end position="1099"/>
    </location>
</feature>
<dbReference type="SMART" id="SM00237">
    <property type="entry name" value="Calx_beta"/>
    <property type="match status" value="5"/>
</dbReference>
<keyword evidence="4" id="KW-0677">Repeat</keyword>
<comment type="caution">
    <text evidence="14">The sequence shown here is derived from an EMBL/GenBank/DDBJ whole genome shotgun (WGS) entry which is preliminary data.</text>
</comment>
<evidence type="ECO:0000256" key="7">
    <source>
        <dbReference type="ARBA" id="ARBA00023180"/>
    </source>
</evidence>
<dbReference type="PANTHER" id="PTHR45739">
    <property type="entry name" value="MATRIX PROTEIN, PUTATIVE-RELATED"/>
    <property type="match status" value="1"/>
</dbReference>
<feature type="repeat" description="CSPG" evidence="9">
    <location>
        <begin position="876"/>
        <end position="968"/>
    </location>
</feature>
<evidence type="ECO:0000256" key="2">
    <source>
        <dbReference type="ARBA" id="ARBA00022723"/>
    </source>
</evidence>
<dbReference type="PANTHER" id="PTHR45739:SF8">
    <property type="entry name" value="FRAS1-RELATED EXTRACELLULAR MATRIX PROTEIN 1"/>
    <property type="match status" value="1"/>
</dbReference>
<dbReference type="Proteomes" id="UP000887013">
    <property type="component" value="Unassembled WGS sequence"/>
</dbReference>
<dbReference type="InterPro" id="IPR051561">
    <property type="entry name" value="FRAS1_ECM"/>
</dbReference>
<organism evidence="14 15">
    <name type="scientific">Nephila pilipes</name>
    <name type="common">Giant wood spider</name>
    <name type="synonym">Nephila maculata</name>
    <dbReference type="NCBI Taxonomy" id="299642"/>
    <lineage>
        <taxon>Eukaryota</taxon>
        <taxon>Metazoa</taxon>
        <taxon>Ecdysozoa</taxon>
        <taxon>Arthropoda</taxon>
        <taxon>Chelicerata</taxon>
        <taxon>Arachnida</taxon>
        <taxon>Araneae</taxon>
        <taxon>Araneomorphae</taxon>
        <taxon>Entelegynae</taxon>
        <taxon>Araneoidea</taxon>
        <taxon>Nephilidae</taxon>
        <taxon>Nephila</taxon>
    </lineage>
</organism>
<evidence type="ECO:0000256" key="3">
    <source>
        <dbReference type="ARBA" id="ARBA00022729"/>
    </source>
</evidence>
<dbReference type="GO" id="GO:0009653">
    <property type="term" value="P:anatomical structure morphogenesis"/>
    <property type="evidence" value="ECO:0007669"/>
    <property type="project" value="TreeGrafter"/>
</dbReference>
<evidence type="ECO:0000313" key="14">
    <source>
        <dbReference type="EMBL" id="GFS86684.1"/>
    </source>
</evidence>
<feature type="repeat" description="CSPG" evidence="9">
    <location>
        <begin position="1352"/>
        <end position="1444"/>
    </location>
</feature>
<feature type="repeat" description="CSPG" evidence="9">
    <location>
        <begin position="759"/>
        <end position="850"/>
    </location>
</feature>
<feature type="repeat" description="CSPG" evidence="9">
    <location>
        <begin position="1587"/>
        <end position="1684"/>
    </location>
</feature>
<dbReference type="InterPro" id="IPR002126">
    <property type="entry name" value="Cadherin-like_dom"/>
</dbReference>
<dbReference type="InterPro" id="IPR038081">
    <property type="entry name" value="CalX-like_sf"/>
</dbReference>